<keyword evidence="3" id="KW-1185">Reference proteome</keyword>
<dbReference type="GO" id="GO:0006313">
    <property type="term" value="P:DNA transposition"/>
    <property type="evidence" value="ECO:0007669"/>
    <property type="project" value="InterPro"/>
</dbReference>
<dbReference type="PANTHER" id="PTHR34631:SF3">
    <property type="entry name" value="ISSOD12 TRANSPOSASE TNPA_ISSOD12"/>
    <property type="match status" value="1"/>
</dbReference>
<evidence type="ECO:0000313" key="3">
    <source>
        <dbReference type="Proteomes" id="UP000219020"/>
    </source>
</evidence>
<dbReference type="EMBL" id="NBYY01000036">
    <property type="protein sequence ID" value="PCS21287.1"/>
    <property type="molecule type" value="Genomic_DNA"/>
</dbReference>
<comment type="caution">
    <text evidence="2">The sequence shown here is derived from an EMBL/GenBank/DDBJ whole genome shotgun (WGS) entry which is preliminary data.</text>
</comment>
<dbReference type="RefSeq" id="WP_097357351.1">
    <property type="nucleotide sequence ID" value="NZ_CAWOZE010000028.1"/>
</dbReference>
<dbReference type="InterPro" id="IPR002559">
    <property type="entry name" value="Transposase_11"/>
</dbReference>
<evidence type="ECO:0000313" key="2">
    <source>
        <dbReference type="EMBL" id="PCS21287.1"/>
    </source>
</evidence>
<name>A0A2A5SZE5_9GAMM</name>
<dbReference type="GO" id="GO:0003677">
    <property type="term" value="F:DNA binding"/>
    <property type="evidence" value="ECO:0007669"/>
    <property type="project" value="InterPro"/>
</dbReference>
<accession>A0A2A5SZE5</accession>
<protein>
    <submittedName>
        <fullName evidence="2">Mobile element protein</fullName>
    </submittedName>
</protein>
<dbReference type="AlphaFoldDB" id="A0A2A5SZE5"/>
<dbReference type="Pfam" id="PF01609">
    <property type="entry name" value="DDE_Tnp_1"/>
    <property type="match status" value="1"/>
</dbReference>
<gene>
    <name evidence="2" type="ORF">BTN49_3175</name>
</gene>
<sequence>MRKHGKEKRCILRKLYLAVDVSYDEVIAAELSLVSVWDNEILPILLNLLQRKIQQVSADGAYDTRACHHVLKNKGITHSIPPRGNAGY</sequence>
<organism evidence="2 3">
    <name type="scientific">Candidatus Enterovibrio escicola</name>
    <dbReference type="NCBI Taxonomy" id="1927127"/>
    <lineage>
        <taxon>Bacteria</taxon>
        <taxon>Pseudomonadati</taxon>
        <taxon>Pseudomonadota</taxon>
        <taxon>Gammaproteobacteria</taxon>
        <taxon>Vibrionales</taxon>
        <taxon>Vibrionaceae</taxon>
        <taxon>Enterovibrio</taxon>
    </lineage>
</organism>
<proteinExistence type="predicted"/>
<dbReference type="Proteomes" id="UP000219020">
    <property type="component" value="Unassembled WGS sequence"/>
</dbReference>
<dbReference type="PANTHER" id="PTHR34631">
    <property type="match status" value="1"/>
</dbReference>
<dbReference type="GO" id="GO:0004803">
    <property type="term" value="F:transposase activity"/>
    <property type="evidence" value="ECO:0007669"/>
    <property type="project" value="InterPro"/>
</dbReference>
<dbReference type="OrthoDB" id="6382212at2"/>
<evidence type="ECO:0000259" key="1">
    <source>
        <dbReference type="Pfam" id="PF01609"/>
    </source>
</evidence>
<dbReference type="InterPro" id="IPR053172">
    <property type="entry name" value="Tn903_transposase"/>
</dbReference>
<feature type="domain" description="Transposase IS4-like" evidence="1">
    <location>
        <begin position="3"/>
        <end position="88"/>
    </location>
</feature>
<reference evidence="3" key="1">
    <citation type="submission" date="2017-04" db="EMBL/GenBank/DDBJ databases">
        <title>Genome evolution of the luminous symbionts of deep sea anglerfish.</title>
        <authorList>
            <person name="Hendry T.A."/>
        </authorList>
    </citation>
    <scope>NUCLEOTIDE SEQUENCE [LARGE SCALE GENOMIC DNA]</scope>
</reference>